<keyword evidence="2" id="KW-0378">Hydrolase</keyword>
<dbReference type="Pfam" id="PF01522">
    <property type="entry name" value="Polysacc_deac_1"/>
    <property type="match status" value="1"/>
</dbReference>
<dbReference type="EMBL" id="QGGO01000011">
    <property type="protein sequence ID" value="PWK26613.1"/>
    <property type="molecule type" value="Genomic_DNA"/>
</dbReference>
<evidence type="ECO:0000313" key="4">
    <source>
        <dbReference type="EMBL" id="PWK26613.1"/>
    </source>
</evidence>
<dbReference type="InterPro" id="IPR050248">
    <property type="entry name" value="Polysacc_deacetylase_ArnD"/>
</dbReference>
<feature type="domain" description="NodB homology" evidence="3">
    <location>
        <begin position="26"/>
        <end position="206"/>
    </location>
</feature>
<comment type="caution">
    <text evidence="4">The sequence shown here is derived from an EMBL/GenBank/DDBJ whole genome shotgun (WGS) entry which is preliminary data.</text>
</comment>
<dbReference type="Gene3D" id="3.20.20.370">
    <property type="entry name" value="Glycoside hydrolase/deacetylase"/>
    <property type="match status" value="1"/>
</dbReference>
<organism evidence="4 5">
    <name type="scientific">Arcicella aurantiaca</name>
    <dbReference type="NCBI Taxonomy" id="591202"/>
    <lineage>
        <taxon>Bacteria</taxon>
        <taxon>Pseudomonadati</taxon>
        <taxon>Bacteroidota</taxon>
        <taxon>Cytophagia</taxon>
        <taxon>Cytophagales</taxon>
        <taxon>Flectobacillaceae</taxon>
        <taxon>Arcicella</taxon>
    </lineage>
</organism>
<evidence type="ECO:0000313" key="5">
    <source>
        <dbReference type="Proteomes" id="UP000245489"/>
    </source>
</evidence>
<dbReference type="OrthoDB" id="9812065at2"/>
<dbReference type="PROSITE" id="PS51677">
    <property type="entry name" value="NODB"/>
    <property type="match status" value="1"/>
</dbReference>
<dbReference type="PANTHER" id="PTHR10587:SF133">
    <property type="entry name" value="CHITIN DEACETYLASE 1-RELATED"/>
    <property type="match status" value="1"/>
</dbReference>
<keyword evidence="5" id="KW-1185">Reference proteome</keyword>
<dbReference type="Proteomes" id="UP000245489">
    <property type="component" value="Unassembled WGS sequence"/>
</dbReference>
<sequence length="208" mass="24696">MIIHKTNFLMRALYPDFLWRIPTKEKEIYLTFDDGPIPEITEFVLEELAKFNAKATFFCIGDNIAKHQNVFQQVVNQGHTIGNHTFNHLKGWNTENGEYLKNFDLCQVEIDKNEIQNRRLFRPPYGRIKRNQAKEILKTHEIVMWDVLTADYDQNITQEQVLKKTLQHTEQGSIVLFHDSIKASRNMKYVLPRVLEHFSERDFVFKKL</sequence>
<keyword evidence="1" id="KW-0479">Metal-binding</keyword>
<dbReference type="PANTHER" id="PTHR10587">
    <property type="entry name" value="GLYCOSYL TRANSFERASE-RELATED"/>
    <property type="match status" value="1"/>
</dbReference>
<dbReference type="CDD" id="cd10917">
    <property type="entry name" value="CE4_NodB_like_6s_7s"/>
    <property type="match status" value="1"/>
</dbReference>
<dbReference type="GO" id="GO:0016810">
    <property type="term" value="F:hydrolase activity, acting on carbon-nitrogen (but not peptide) bonds"/>
    <property type="evidence" value="ECO:0007669"/>
    <property type="project" value="InterPro"/>
</dbReference>
<dbReference type="GO" id="GO:0016020">
    <property type="term" value="C:membrane"/>
    <property type="evidence" value="ECO:0007669"/>
    <property type="project" value="TreeGrafter"/>
</dbReference>
<dbReference type="AlphaFoldDB" id="A0A316ED46"/>
<dbReference type="InterPro" id="IPR011330">
    <property type="entry name" value="Glyco_hydro/deAcase_b/a-brl"/>
</dbReference>
<dbReference type="GO" id="GO:0046872">
    <property type="term" value="F:metal ion binding"/>
    <property type="evidence" value="ECO:0007669"/>
    <property type="project" value="UniProtKB-KW"/>
</dbReference>
<dbReference type="SUPFAM" id="SSF88713">
    <property type="entry name" value="Glycoside hydrolase/deacetylase"/>
    <property type="match status" value="1"/>
</dbReference>
<evidence type="ECO:0000256" key="2">
    <source>
        <dbReference type="ARBA" id="ARBA00022801"/>
    </source>
</evidence>
<gene>
    <name evidence="4" type="ORF">LV89_02462</name>
</gene>
<evidence type="ECO:0000256" key="1">
    <source>
        <dbReference type="ARBA" id="ARBA00022723"/>
    </source>
</evidence>
<protein>
    <submittedName>
        <fullName evidence="4">Peptidoglycan/xylan/chitin deacetylase (PgdA/CDA1 family)</fullName>
    </submittedName>
</protein>
<dbReference type="GO" id="GO:0005975">
    <property type="term" value="P:carbohydrate metabolic process"/>
    <property type="evidence" value="ECO:0007669"/>
    <property type="project" value="InterPro"/>
</dbReference>
<evidence type="ECO:0000259" key="3">
    <source>
        <dbReference type="PROSITE" id="PS51677"/>
    </source>
</evidence>
<dbReference type="RefSeq" id="WP_109743186.1">
    <property type="nucleotide sequence ID" value="NZ_QGGO01000011.1"/>
</dbReference>
<proteinExistence type="predicted"/>
<dbReference type="InterPro" id="IPR002509">
    <property type="entry name" value="NODB_dom"/>
</dbReference>
<name>A0A316ED46_9BACT</name>
<accession>A0A316ED46</accession>
<reference evidence="4 5" key="1">
    <citation type="submission" date="2018-05" db="EMBL/GenBank/DDBJ databases">
        <title>Genomic Encyclopedia of Archaeal and Bacterial Type Strains, Phase II (KMG-II): from individual species to whole genera.</title>
        <authorList>
            <person name="Goeker M."/>
        </authorList>
    </citation>
    <scope>NUCLEOTIDE SEQUENCE [LARGE SCALE GENOMIC DNA]</scope>
    <source>
        <strain evidence="4 5">DSM 22214</strain>
    </source>
</reference>